<keyword evidence="1" id="KW-0472">Membrane</keyword>
<protein>
    <submittedName>
        <fullName evidence="2">AcrB/AcrD/AcrF family protein</fullName>
    </submittedName>
</protein>
<proteinExistence type="predicted"/>
<name>A0ABX5M5S5_9PROT</name>
<accession>A0ABX5M5S5</accession>
<evidence type="ECO:0000256" key="1">
    <source>
        <dbReference type="SAM" id="Phobius"/>
    </source>
</evidence>
<dbReference type="Gene3D" id="1.20.1640.10">
    <property type="entry name" value="Multidrug efflux transporter AcrB transmembrane domain"/>
    <property type="match status" value="1"/>
</dbReference>
<dbReference type="InterPro" id="IPR001036">
    <property type="entry name" value="Acrflvin-R"/>
</dbReference>
<gene>
    <name evidence="2" type="ORF">C8R14_13219</name>
</gene>
<sequence>MSIVEAAIKSAQLRFRAVMMTAISFILGVLPLVVASGAGAASRQSLGTVVFGGMLVSAIIGTILIPAFYVIIQSMTENMRQPKTRL</sequence>
<keyword evidence="1" id="KW-1133">Transmembrane helix</keyword>
<dbReference type="EMBL" id="QICQ01000032">
    <property type="protein sequence ID" value="PXV77016.1"/>
    <property type="molecule type" value="Genomic_DNA"/>
</dbReference>
<comment type="caution">
    <text evidence="2">The sequence shown here is derived from an EMBL/GenBank/DDBJ whole genome shotgun (WGS) entry which is preliminary data.</text>
</comment>
<dbReference type="SUPFAM" id="SSF82866">
    <property type="entry name" value="Multidrug efflux transporter AcrB transmembrane domain"/>
    <property type="match status" value="1"/>
</dbReference>
<dbReference type="Proteomes" id="UP000247780">
    <property type="component" value="Unassembled WGS sequence"/>
</dbReference>
<dbReference type="PANTHER" id="PTHR32063">
    <property type="match status" value="1"/>
</dbReference>
<keyword evidence="3" id="KW-1185">Reference proteome</keyword>
<evidence type="ECO:0000313" key="3">
    <source>
        <dbReference type="Proteomes" id="UP000247780"/>
    </source>
</evidence>
<organism evidence="2 3">
    <name type="scientific">Nitrosomonas eutropha</name>
    <dbReference type="NCBI Taxonomy" id="916"/>
    <lineage>
        <taxon>Bacteria</taxon>
        <taxon>Pseudomonadati</taxon>
        <taxon>Pseudomonadota</taxon>
        <taxon>Betaproteobacteria</taxon>
        <taxon>Nitrosomonadales</taxon>
        <taxon>Nitrosomonadaceae</taxon>
        <taxon>Nitrosomonas</taxon>
    </lineage>
</organism>
<dbReference type="PANTHER" id="PTHR32063:SF76">
    <property type="entry name" value="EFFLUX PUMP MEMBRANE TRANSPORTER"/>
    <property type="match status" value="1"/>
</dbReference>
<feature type="transmembrane region" description="Helical" evidence="1">
    <location>
        <begin position="50"/>
        <end position="72"/>
    </location>
</feature>
<keyword evidence="1" id="KW-0812">Transmembrane</keyword>
<reference evidence="2 3" key="1">
    <citation type="submission" date="2018-04" db="EMBL/GenBank/DDBJ databases">
        <title>Active sludge and wastewater microbial communities from Klosterneuburg, Austria.</title>
        <authorList>
            <person name="Wagner M."/>
        </authorList>
    </citation>
    <scope>NUCLEOTIDE SEQUENCE [LARGE SCALE GENOMIC DNA]</scope>
    <source>
        <strain evidence="2 3">Nm 57</strain>
    </source>
</reference>
<evidence type="ECO:0000313" key="2">
    <source>
        <dbReference type="EMBL" id="PXV77016.1"/>
    </source>
</evidence>
<dbReference type="Pfam" id="PF00873">
    <property type="entry name" value="ACR_tran"/>
    <property type="match status" value="1"/>
</dbReference>